<accession>A0A0F9GVA8</accession>
<dbReference type="AlphaFoldDB" id="A0A0F9GVA8"/>
<dbReference type="EMBL" id="LAZR01027001">
    <property type="protein sequence ID" value="KKL67052.1"/>
    <property type="molecule type" value="Genomic_DNA"/>
</dbReference>
<name>A0A0F9GVA8_9ZZZZ</name>
<reference evidence="1" key="1">
    <citation type="journal article" date="2015" name="Nature">
        <title>Complex archaea that bridge the gap between prokaryotes and eukaryotes.</title>
        <authorList>
            <person name="Spang A."/>
            <person name="Saw J.H."/>
            <person name="Jorgensen S.L."/>
            <person name="Zaremba-Niedzwiedzka K."/>
            <person name="Martijn J."/>
            <person name="Lind A.E."/>
            <person name="van Eijk R."/>
            <person name="Schleper C."/>
            <person name="Guy L."/>
            <person name="Ettema T.J."/>
        </authorList>
    </citation>
    <scope>NUCLEOTIDE SEQUENCE</scope>
</reference>
<gene>
    <name evidence="1" type="ORF">LCGC14_2138830</name>
</gene>
<evidence type="ECO:0000313" key="1">
    <source>
        <dbReference type="EMBL" id="KKL67052.1"/>
    </source>
</evidence>
<sequence length="70" mass="7786">MSNTMWRVNITTCTNLAKVHKTMYYIVMANTPQKAIGLALASCESVFGEGEVLDIHLSRNKTSVVLLRKS</sequence>
<protein>
    <submittedName>
        <fullName evidence="1">Uncharacterized protein</fullName>
    </submittedName>
</protein>
<comment type="caution">
    <text evidence="1">The sequence shown here is derived from an EMBL/GenBank/DDBJ whole genome shotgun (WGS) entry which is preliminary data.</text>
</comment>
<proteinExistence type="predicted"/>
<organism evidence="1">
    <name type="scientific">marine sediment metagenome</name>
    <dbReference type="NCBI Taxonomy" id="412755"/>
    <lineage>
        <taxon>unclassified sequences</taxon>
        <taxon>metagenomes</taxon>
        <taxon>ecological metagenomes</taxon>
    </lineage>
</organism>